<keyword evidence="4" id="KW-1185">Reference proteome</keyword>
<dbReference type="EMBL" id="AP027041">
    <property type="protein sequence ID" value="BDU18392.1"/>
    <property type="molecule type" value="Genomic_DNA"/>
</dbReference>
<protein>
    <submittedName>
        <fullName evidence="3">YciI family protein</fullName>
    </submittedName>
</protein>
<sequence length="90" mass="9797">MTGDERKRYLIFTRRTPAFDQAAIAPHYAHLDALREDGRLELAGPFSDRSGGAYIVRAGSLAEAEAIAFADPVHTSGSSDVTVYEWNATP</sequence>
<comment type="similarity">
    <text evidence="1">Belongs to the YciI family.</text>
</comment>
<dbReference type="InterPro" id="IPR005545">
    <property type="entry name" value="YCII"/>
</dbReference>
<dbReference type="PANTHER" id="PTHR37828:SF1">
    <property type="entry name" value="YCII-RELATED DOMAIN-CONTAINING PROTEIN"/>
    <property type="match status" value="1"/>
</dbReference>
<dbReference type="RefSeq" id="WP_281780246.1">
    <property type="nucleotide sequence ID" value="NZ_AP027041.1"/>
</dbReference>
<dbReference type="PANTHER" id="PTHR37828">
    <property type="entry name" value="GSR2449 PROTEIN"/>
    <property type="match status" value="1"/>
</dbReference>
<evidence type="ECO:0000256" key="1">
    <source>
        <dbReference type="ARBA" id="ARBA00007689"/>
    </source>
</evidence>
<reference evidence="3 4" key="1">
    <citation type="journal article" date="2023" name="Int. J. Syst. Evol. Microbiol.">
        <title>Physiological and genomic analyses of cobalamin (vitamin B12)-auxotrophy of Lysobacter auxotrophicus sp. nov., a methionine-auxotrophic chitinolytic bacterium isolated from chitin-treated soil.</title>
        <authorList>
            <person name="Saito A."/>
            <person name="Dohra H."/>
            <person name="Hamada M."/>
            <person name="Moriuchi R."/>
            <person name="Kotsuchibashi Y."/>
            <person name="Mori K."/>
        </authorList>
    </citation>
    <scope>NUCLEOTIDE SEQUENCE [LARGE SCALE GENOMIC DNA]</scope>
    <source>
        <strain evidence="3 4">5-21a</strain>
    </source>
</reference>
<evidence type="ECO:0000313" key="3">
    <source>
        <dbReference type="EMBL" id="BDU18392.1"/>
    </source>
</evidence>
<feature type="domain" description="YCII-related" evidence="2">
    <location>
        <begin position="8"/>
        <end position="87"/>
    </location>
</feature>
<proteinExistence type="inferred from homology"/>
<organism evidence="3 4">
    <name type="scientific">Lysobacter auxotrophicus</name>
    <dbReference type="NCBI Taxonomy" id="2992573"/>
    <lineage>
        <taxon>Bacteria</taxon>
        <taxon>Pseudomonadati</taxon>
        <taxon>Pseudomonadota</taxon>
        <taxon>Gammaproteobacteria</taxon>
        <taxon>Lysobacterales</taxon>
        <taxon>Lysobacteraceae</taxon>
        <taxon>Lysobacter</taxon>
    </lineage>
</organism>
<dbReference type="Pfam" id="PF03795">
    <property type="entry name" value="YCII"/>
    <property type="match status" value="1"/>
</dbReference>
<dbReference type="Proteomes" id="UP001317822">
    <property type="component" value="Chromosome"/>
</dbReference>
<gene>
    <name evidence="3" type="ORF">LA521A_35930</name>
</gene>
<evidence type="ECO:0000259" key="2">
    <source>
        <dbReference type="Pfam" id="PF03795"/>
    </source>
</evidence>
<dbReference type="Gene3D" id="3.30.70.1060">
    <property type="entry name" value="Dimeric alpha+beta barrel"/>
    <property type="match status" value="1"/>
</dbReference>
<dbReference type="SUPFAM" id="SSF54909">
    <property type="entry name" value="Dimeric alpha+beta barrel"/>
    <property type="match status" value="1"/>
</dbReference>
<accession>A0ABM8DIC1</accession>
<dbReference type="InterPro" id="IPR011008">
    <property type="entry name" value="Dimeric_a/b-barrel"/>
</dbReference>
<name>A0ABM8DIC1_9GAMM</name>
<evidence type="ECO:0000313" key="4">
    <source>
        <dbReference type="Proteomes" id="UP001317822"/>
    </source>
</evidence>